<dbReference type="InterPro" id="IPR052564">
    <property type="entry name" value="N-acetyltrans/Recomb-assoc"/>
</dbReference>
<dbReference type="STRING" id="64969.SAMN02745127_02185"/>
<name>A0A1T4R5R1_9GAMM</name>
<dbReference type="RefSeq" id="WP_078745759.1">
    <property type="nucleotide sequence ID" value="NZ_FUXG01000014.1"/>
</dbReference>
<feature type="domain" description="N-acetyltransferase" evidence="1">
    <location>
        <begin position="1"/>
        <end position="154"/>
    </location>
</feature>
<proteinExistence type="predicted"/>
<dbReference type="CDD" id="cd04301">
    <property type="entry name" value="NAT_SF"/>
    <property type="match status" value="1"/>
</dbReference>
<dbReference type="OrthoDB" id="5355033at2"/>
<dbReference type="InterPro" id="IPR000182">
    <property type="entry name" value="GNAT_dom"/>
</dbReference>
<evidence type="ECO:0000313" key="3">
    <source>
        <dbReference type="Proteomes" id="UP000191418"/>
    </source>
</evidence>
<keyword evidence="3" id="KW-1185">Reference proteome</keyword>
<accession>A0A1T4R5R1</accession>
<protein>
    <submittedName>
        <fullName evidence="2">Histone acetyltransferase</fullName>
    </submittedName>
</protein>
<dbReference type="PROSITE" id="PS51186">
    <property type="entry name" value="GNAT"/>
    <property type="match status" value="1"/>
</dbReference>
<dbReference type="Gene3D" id="3.40.630.30">
    <property type="match status" value="1"/>
</dbReference>
<dbReference type="SUPFAM" id="SSF55729">
    <property type="entry name" value="Acyl-CoA N-acyltransferases (Nat)"/>
    <property type="match status" value="1"/>
</dbReference>
<sequence length="173" mass="19315">MNITTYTDDKAKEIAELFYQAVHAIAPSVYSAEQKAAWASSPIDYAGWSSRLNKTKPFIAIIDNHVAGFIELSAEGYIDCTYTHPNHQGQGVASALYEHLLAQAKISGIKRLSVDASLIAKPFFERRGFSIIKKNEVQRNGVCLVNFSMEKHLTPSAQLELDRRKVTSRGEQR</sequence>
<dbReference type="Pfam" id="PF13673">
    <property type="entry name" value="Acetyltransf_10"/>
    <property type="match status" value="1"/>
</dbReference>
<comment type="caution">
    <text evidence="2">The sequence shown here is derived from an EMBL/GenBank/DDBJ whole genome shotgun (WGS) entry which is preliminary data.</text>
</comment>
<dbReference type="EMBL" id="MTSM01000011">
    <property type="protein sequence ID" value="OPX55224.1"/>
    <property type="molecule type" value="Genomic_DNA"/>
</dbReference>
<dbReference type="PANTHER" id="PTHR43451:SF1">
    <property type="entry name" value="ACETYLTRANSFERASE"/>
    <property type="match status" value="1"/>
</dbReference>
<keyword evidence="2" id="KW-0808">Transferase</keyword>
<reference evidence="2 3" key="1">
    <citation type="submission" date="2017-01" db="EMBL/GenBank/DDBJ databases">
        <title>Genome Sequencing of a Marine Spirillum, Oceanospirillum multiglobuliferum ATCC 33336, from Japan.</title>
        <authorList>
            <person name="Carney J.G."/>
            <person name="Trachtenberg A.M."/>
            <person name="Rheaume B.A."/>
            <person name="Linnane J.D."/>
            <person name="Pitts N.L."/>
            <person name="Mykles D.L."/>
            <person name="Maclea K.S."/>
        </authorList>
    </citation>
    <scope>NUCLEOTIDE SEQUENCE [LARGE SCALE GENOMIC DNA]</scope>
    <source>
        <strain evidence="2 3">ATCC 33336</strain>
    </source>
</reference>
<evidence type="ECO:0000259" key="1">
    <source>
        <dbReference type="PROSITE" id="PS51186"/>
    </source>
</evidence>
<dbReference type="AlphaFoldDB" id="A0A1T4R5R1"/>
<gene>
    <name evidence="2" type="ORF">BTE48_09810</name>
</gene>
<organism evidence="2 3">
    <name type="scientific">Oceanospirillum multiglobuliferum</name>
    <dbReference type="NCBI Taxonomy" id="64969"/>
    <lineage>
        <taxon>Bacteria</taxon>
        <taxon>Pseudomonadati</taxon>
        <taxon>Pseudomonadota</taxon>
        <taxon>Gammaproteobacteria</taxon>
        <taxon>Oceanospirillales</taxon>
        <taxon>Oceanospirillaceae</taxon>
        <taxon>Oceanospirillum</taxon>
    </lineage>
</organism>
<dbReference type="Proteomes" id="UP000191418">
    <property type="component" value="Unassembled WGS sequence"/>
</dbReference>
<dbReference type="PANTHER" id="PTHR43451">
    <property type="entry name" value="ACETYLTRANSFERASE (GNAT) FAMILY PROTEIN"/>
    <property type="match status" value="1"/>
</dbReference>
<dbReference type="GO" id="GO:0016747">
    <property type="term" value="F:acyltransferase activity, transferring groups other than amino-acyl groups"/>
    <property type="evidence" value="ECO:0007669"/>
    <property type="project" value="InterPro"/>
</dbReference>
<evidence type="ECO:0000313" key="2">
    <source>
        <dbReference type="EMBL" id="OPX55224.1"/>
    </source>
</evidence>
<dbReference type="InterPro" id="IPR016181">
    <property type="entry name" value="Acyl_CoA_acyltransferase"/>
</dbReference>